<evidence type="ECO:0000313" key="2">
    <source>
        <dbReference type="EMBL" id="MBT8799348.1"/>
    </source>
</evidence>
<keyword evidence="1" id="KW-0472">Membrane</keyword>
<feature type="transmembrane region" description="Helical" evidence="1">
    <location>
        <begin position="224"/>
        <end position="250"/>
    </location>
</feature>
<dbReference type="Proteomes" id="UP000740605">
    <property type="component" value="Unassembled WGS sequence"/>
</dbReference>
<keyword evidence="1" id="KW-1133">Transmembrane helix</keyword>
<feature type="transmembrane region" description="Helical" evidence="1">
    <location>
        <begin position="256"/>
        <end position="277"/>
    </location>
</feature>
<reference evidence="2 3" key="1">
    <citation type="submission" date="2021-03" db="EMBL/GenBank/DDBJ databases">
        <title>Microbacterium pauli sp. nov., isolated from microfiltered milk.</title>
        <authorList>
            <person name="Bellassi P."/>
            <person name="Fontana A."/>
            <person name="Callegari M.L."/>
            <person name="Lorenzo M."/>
            <person name="Cappa F."/>
        </authorList>
    </citation>
    <scope>NUCLEOTIDE SEQUENCE [LARGE SCALE GENOMIC DNA]</scope>
    <source>
        <strain evidence="2 3">DSM 18909</strain>
    </source>
</reference>
<name>A0ABS5XXR8_9MICO</name>
<proteinExistence type="predicted"/>
<evidence type="ECO:0000313" key="3">
    <source>
        <dbReference type="Proteomes" id="UP000740605"/>
    </source>
</evidence>
<protein>
    <submittedName>
        <fullName evidence="2">Uncharacterized protein</fullName>
    </submittedName>
</protein>
<evidence type="ECO:0000256" key="1">
    <source>
        <dbReference type="SAM" id="Phobius"/>
    </source>
</evidence>
<organism evidence="2 3">
    <name type="scientific">Microbacterium flavum</name>
    <dbReference type="NCBI Taxonomy" id="415216"/>
    <lineage>
        <taxon>Bacteria</taxon>
        <taxon>Bacillati</taxon>
        <taxon>Actinomycetota</taxon>
        <taxon>Actinomycetes</taxon>
        <taxon>Micrococcales</taxon>
        <taxon>Microbacteriaceae</taxon>
        <taxon>Microbacterium</taxon>
    </lineage>
</organism>
<gene>
    <name evidence="2" type="ORF">J0P97_14915</name>
</gene>
<dbReference type="RefSeq" id="WP_215488581.1">
    <property type="nucleotide sequence ID" value="NZ_BAAAPJ010000002.1"/>
</dbReference>
<sequence>MTLALPTQVAPIPGSPATIRSKAARFAATADAIHEAVAGLRTAIADTRQHESDALDQLAENATKVADRLASLQGRYDDASEALASFAGDLESAQRDAQALVAEHADAAHSESSYDRQIAHFRDERARTTDPVEAADLNRHLLTLAQRRDGQAAQAADAQARFDRITERLRQSGGDAARKMRDAADGDGFNDGWWDDFSGWVAEHAEILKAIHSILQKITMALSILSFFFPVLAPFALAAAAITAGLGLVLAATGQISWIDFALDVLAVATMGVAAAASRTIGGVMTALKGTRVARLAAQGTSNPLRVVTGSFNGVLKGKNGLSLLGGRVRLPSPTWLRQVNSVKGTTNAHFLRVAESAKAGAGGPLDDILLGIGRQEILKIRVASAVTAGSKAVDSALGDALPNLLDLFGDTDHETAVLGPVADWYEGVEDAATWRIGS</sequence>
<accession>A0ABS5XXR8</accession>
<comment type="caution">
    <text evidence="2">The sequence shown here is derived from an EMBL/GenBank/DDBJ whole genome shotgun (WGS) entry which is preliminary data.</text>
</comment>
<dbReference type="EMBL" id="JAFLHG010000018">
    <property type="protein sequence ID" value="MBT8799348.1"/>
    <property type="molecule type" value="Genomic_DNA"/>
</dbReference>
<keyword evidence="3" id="KW-1185">Reference proteome</keyword>
<keyword evidence="1" id="KW-0812">Transmembrane</keyword>